<dbReference type="SUPFAM" id="SSF52156">
    <property type="entry name" value="Initiation factor IF2/eIF5b, domain 3"/>
    <property type="match status" value="1"/>
</dbReference>
<name>A0A328Q9T7_9EURY</name>
<dbReference type="EMBL" id="NGJK01000029">
    <property type="protein sequence ID" value="RAP03308.1"/>
    <property type="molecule type" value="Genomic_DNA"/>
</dbReference>
<keyword evidence="5 8" id="KW-0648">Protein biosynthesis</keyword>
<dbReference type="GeneID" id="3856238"/>
<evidence type="ECO:0000256" key="1">
    <source>
        <dbReference type="ARBA" id="ARBA00007733"/>
    </source>
</evidence>
<dbReference type="CDD" id="cd16266">
    <property type="entry name" value="IF2_aeIF5B_IV"/>
    <property type="match status" value="1"/>
</dbReference>
<dbReference type="CDD" id="cd01887">
    <property type="entry name" value="IF2_eIF5B"/>
    <property type="match status" value="1"/>
</dbReference>
<reference evidence="11 12" key="1">
    <citation type="submission" date="2017-05" db="EMBL/GenBank/DDBJ databases">
        <title>Host range expansion of the Methanosphaera genus to humans and monogastric animals involves recent and extensive reduction in genome content.</title>
        <authorList>
            <person name="Hoedt E.C."/>
            <person name="Volmer J.G."/>
            <person name="Parks D.H."/>
            <person name="Rosewarne C.P."/>
            <person name="Denman S.E."/>
            <person name="Mcsweeney C.S."/>
            <person name="O Cuiv P."/>
            <person name="Hugenholtz P."/>
            <person name="Tyson G.W."/>
            <person name="Morrison M."/>
        </authorList>
    </citation>
    <scope>NUCLEOTIDE SEQUENCE [LARGE SCALE GENOMIC DNA]</scope>
    <source>
        <strain evidence="11 12">PA5</strain>
    </source>
</reference>
<dbReference type="NCBIfam" id="NF003078">
    <property type="entry name" value="PRK04004.1"/>
    <property type="match status" value="1"/>
</dbReference>
<feature type="domain" description="Tr-type G" evidence="10">
    <location>
        <begin position="3"/>
        <end position="220"/>
    </location>
</feature>
<dbReference type="Proteomes" id="UP000248557">
    <property type="component" value="Unassembled WGS sequence"/>
</dbReference>
<dbReference type="GO" id="GO:0003924">
    <property type="term" value="F:GTPase activity"/>
    <property type="evidence" value="ECO:0007669"/>
    <property type="project" value="UniProtKB-UniRule"/>
</dbReference>
<feature type="binding site" evidence="8">
    <location>
        <begin position="130"/>
        <end position="133"/>
    </location>
    <ligand>
        <name>GTP</name>
        <dbReference type="ChEBI" id="CHEBI:37565"/>
    </ligand>
</feature>
<evidence type="ECO:0000256" key="6">
    <source>
        <dbReference type="ARBA" id="ARBA00023134"/>
    </source>
</evidence>
<dbReference type="RefSeq" id="WP_011406227.1">
    <property type="nucleotide sequence ID" value="NZ_CATZNA010000065.1"/>
</dbReference>
<dbReference type="NCBIfam" id="TIGR00491">
    <property type="entry name" value="aIF-2"/>
    <property type="match status" value="1"/>
</dbReference>
<evidence type="ECO:0000256" key="8">
    <source>
        <dbReference type="HAMAP-Rule" id="MF_00100"/>
    </source>
</evidence>
<evidence type="ECO:0000313" key="12">
    <source>
        <dbReference type="Proteomes" id="UP000248557"/>
    </source>
</evidence>
<evidence type="ECO:0000256" key="3">
    <source>
        <dbReference type="ARBA" id="ARBA00022540"/>
    </source>
</evidence>
<dbReference type="PANTHER" id="PTHR43381:SF4">
    <property type="entry name" value="EUKARYOTIC TRANSLATION INITIATION FACTOR 5B"/>
    <property type="match status" value="1"/>
</dbReference>
<dbReference type="FunFam" id="3.40.50.300:FF:000112">
    <property type="entry name" value="Eukaryotic translation initiation factor 5B"/>
    <property type="match status" value="1"/>
</dbReference>
<dbReference type="OMA" id="FRQSKPA"/>
<evidence type="ECO:0000256" key="9">
    <source>
        <dbReference type="RuleBase" id="RU000644"/>
    </source>
</evidence>
<evidence type="ECO:0000256" key="2">
    <source>
        <dbReference type="ARBA" id="ARBA00020166"/>
    </source>
</evidence>
<dbReference type="FunFam" id="3.40.50.10050:FF:000001">
    <property type="entry name" value="Translation initiation factor IF-2"/>
    <property type="match status" value="1"/>
</dbReference>
<dbReference type="InterPro" id="IPR027417">
    <property type="entry name" value="P-loop_NTPase"/>
</dbReference>
<proteinExistence type="inferred from homology"/>
<keyword evidence="4 8" id="KW-0547">Nucleotide-binding</keyword>
<dbReference type="GO" id="GO:0003743">
    <property type="term" value="F:translation initiation factor activity"/>
    <property type="evidence" value="ECO:0007669"/>
    <property type="project" value="UniProtKB-UniRule"/>
</dbReference>
<evidence type="ECO:0000256" key="7">
    <source>
        <dbReference type="ARBA" id="ARBA00024852"/>
    </source>
</evidence>
<dbReference type="InterPro" id="IPR004544">
    <property type="entry name" value="TF_aIF-2_arc"/>
</dbReference>
<gene>
    <name evidence="8" type="primary">infB</name>
    <name evidence="11" type="ORF">CA615_03045</name>
</gene>
<dbReference type="PRINTS" id="PR00315">
    <property type="entry name" value="ELONGATNFCT"/>
</dbReference>
<keyword evidence="3 8" id="KW-0396">Initiation factor</keyword>
<comment type="function">
    <text evidence="7 8 9">Function in general translation initiation by promoting the binding of the formylmethionine-tRNA to ribosomes. Seems to function along with eIF-2.</text>
</comment>
<dbReference type="InterPro" id="IPR023115">
    <property type="entry name" value="TIF_IF2_dom3"/>
</dbReference>
<dbReference type="InterPro" id="IPR036925">
    <property type="entry name" value="TIF_IF2_dom3_sf"/>
</dbReference>
<dbReference type="Pfam" id="PF11987">
    <property type="entry name" value="IF-2"/>
    <property type="match status" value="1"/>
</dbReference>
<dbReference type="SUPFAM" id="SSF50447">
    <property type="entry name" value="Translation proteins"/>
    <property type="match status" value="1"/>
</dbReference>
<dbReference type="GO" id="GO:0005737">
    <property type="term" value="C:cytoplasm"/>
    <property type="evidence" value="ECO:0007669"/>
    <property type="project" value="TreeGrafter"/>
</dbReference>
<dbReference type="SMR" id="A0A328Q9T7"/>
<protein>
    <recommendedName>
        <fullName evidence="2 8">Probable translation initiation factor IF-2</fullName>
    </recommendedName>
</protein>
<dbReference type="PROSITE" id="PS51722">
    <property type="entry name" value="G_TR_2"/>
    <property type="match status" value="1"/>
</dbReference>
<dbReference type="InterPro" id="IPR005225">
    <property type="entry name" value="Small_GTP-bd"/>
</dbReference>
<comment type="similarity">
    <text evidence="1 8 9">Belongs to the TRAFAC class translation factor GTPase superfamily. Classic translation factor GTPase family. IF-2 subfamily.</text>
</comment>
<dbReference type="Gene3D" id="3.40.50.300">
    <property type="entry name" value="P-loop containing nucleotide triphosphate hydrolases"/>
    <property type="match status" value="1"/>
</dbReference>
<dbReference type="Gene3D" id="3.40.50.10050">
    <property type="entry name" value="Translation initiation factor IF- 2, domain 3"/>
    <property type="match status" value="1"/>
</dbReference>
<dbReference type="NCBIfam" id="TIGR00231">
    <property type="entry name" value="small_GTP"/>
    <property type="match status" value="1"/>
</dbReference>
<comment type="caution">
    <text evidence="11">The sequence shown here is derived from an EMBL/GenBank/DDBJ whole genome shotgun (WGS) entry which is preliminary data.</text>
</comment>
<dbReference type="Gene3D" id="2.40.30.10">
    <property type="entry name" value="Translation factors"/>
    <property type="match status" value="2"/>
</dbReference>
<evidence type="ECO:0000256" key="5">
    <source>
        <dbReference type="ARBA" id="ARBA00022917"/>
    </source>
</evidence>
<dbReference type="InterPro" id="IPR029459">
    <property type="entry name" value="EFTU-type"/>
</dbReference>
<dbReference type="InterPro" id="IPR015760">
    <property type="entry name" value="TIF_IF2"/>
</dbReference>
<evidence type="ECO:0000256" key="4">
    <source>
        <dbReference type="ARBA" id="ARBA00022741"/>
    </source>
</evidence>
<dbReference type="HAMAP" id="MF_00100_A">
    <property type="entry name" value="IF_2_A"/>
    <property type="match status" value="1"/>
</dbReference>
<dbReference type="SUPFAM" id="SSF52540">
    <property type="entry name" value="P-loop containing nucleoside triphosphate hydrolases"/>
    <property type="match status" value="1"/>
</dbReference>
<sequence>MKTRSPIVSVLGHVDHGKTTLLDHIRGSTIASKEAGGITQHIGATEIPMDVISSICGGFLEKMNIQEQLPGLFFIDTPGHEAFTTLRKRGGSLADLAILIMDVTEGFKPQTYEALNILKSSKTPFVVAANKIDKIPGWNSTKGECFSKAVQNQHKNVVFDLDQKIYEIVGTLHEEGFESERFDRVSNFASQITIVPISAYTGEGLPELLTMLLGLAYQYLNEQLQIEEDAPASGTVLEVKEEKGLGLTIDTILYDGVLNKDDRIMMLTKENKVISTKIRSLLKPKPLEEIRESKTMFEDTNQIVAAAGVKIVAPHVDDVVSGSPLKVANDDNIRVEDELLSEVDNIRIQTNDIGILVKADTLGSLEALVNILDSKDIPIKSAEIGDISRRDIINASIMYEEDEKYGVIIAFNVNILPSAEDELNDQNIMVFQDRVIYQLTEDYLNWVNSAKERQKKAKLASIIRPSKIRIMPKLVFRHSKPAIAGVEIMSGIIEKGVTLINDKGHVVGRVESMEDNGENLPKVSRGSQVAMAIGDAVFEKDFEEGDVLYVDMSERNFFAINNELKDKLLDDEILTMEELQEIKQETEDSNWGVINTDWSELDTLDEDEYEDFY</sequence>
<dbReference type="Pfam" id="PF00009">
    <property type="entry name" value="GTP_EFTU"/>
    <property type="match status" value="1"/>
</dbReference>
<dbReference type="InterPro" id="IPR009000">
    <property type="entry name" value="Transl_B-barrel_sf"/>
</dbReference>
<keyword evidence="6 8" id="KW-0342">GTP-binding</keyword>
<feature type="binding site" evidence="8">
    <location>
        <begin position="76"/>
        <end position="80"/>
    </location>
    <ligand>
        <name>GTP</name>
        <dbReference type="ChEBI" id="CHEBI:37565"/>
    </ligand>
</feature>
<dbReference type="GeneID" id="41325205"/>
<dbReference type="AlphaFoldDB" id="A0A328Q9T7"/>
<evidence type="ECO:0000313" key="11">
    <source>
        <dbReference type="EMBL" id="RAP03308.1"/>
    </source>
</evidence>
<evidence type="ECO:0000259" key="10">
    <source>
        <dbReference type="PROSITE" id="PS51722"/>
    </source>
</evidence>
<dbReference type="InterPro" id="IPR000795">
    <property type="entry name" value="T_Tr_GTP-bd_dom"/>
</dbReference>
<organism evidence="11 12">
    <name type="scientific">Methanosphaera stadtmanae</name>
    <dbReference type="NCBI Taxonomy" id="2317"/>
    <lineage>
        <taxon>Archaea</taxon>
        <taxon>Methanobacteriati</taxon>
        <taxon>Methanobacteriota</taxon>
        <taxon>Methanomada group</taxon>
        <taxon>Methanobacteria</taxon>
        <taxon>Methanobacteriales</taxon>
        <taxon>Methanobacteriaceae</taxon>
        <taxon>Methanosphaera</taxon>
    </lineage>
</organism>
<feature type="binding site" evidence="8">
    <location>
        <begin position="12"/>
        <end position="19"/>
    </location>
    <ligand>
        <name>GTP</name>
        <dbReference type="ChEBI" id="CHEBI:37565"/>
    </ligand>
</feature>
<dbReference type="GO" id="GO:0005525">
    <property type="term" value="F:GTP binding"/>
    <property type="evidence" value="ECO:0007669"/>
    <property type="project" value="UniProtKB-KW"/>
</dbReference>
<dbReference type="Pfam" id="PF14578">
    <property type="entry name" value="GTP_EFTU_D4"/>
    <property type="match status" value="1"/>
</dbReference>
<dbReference type="PANTHER" id="PTHR43381">
    <property type="entry name" value="TRANSLATION INITIATION FACTOR IF-2-RELATED"/>
    <property type="match status" value="1"/>
</dbReference>
<accession>A0A328Q9T7</accession>
<dbReference type="CDD" id="cd03703">
    <property type="entry name" value="aeIF5B_II"/>
    <property type="match status" value="1"/>
</dbReference>